<evidence type="ECO:0000313" key="2">
    <source>
        <dbReference type="EMBL" id="BBZ31600.1"/>
    </source>
</evidence>
<gene>
    <name evidence="2" type="ORF">MCNF_02050</name>
</gene>
<evidence type="ECO:0000313" key="3">
    <source>
        <dbReference type="Proteomes" id="UP000466931"/>
    </source>
</evidence>
<evidence type="ECO:0000256" key="1">
    <source>
        <dbReference type="SAM" id="MobiDB-lite"/>
    </source>
</evidence>
<protein>
    <submittedName>
        <fullName evidence="2">Uncharacterized protein</fullName>
    </submittedName>
</protein>
<organism evidence="2 3">
    <name type="scientific">Mycolicibacterium confluentis</name>
    <dbReference type="NCBI Taxonomy" id="28047"/>
    <lineage>
        <taxon>Bacteria</taxon>
        <taxon>Bacillati</taxon>
        <taxon>Actinomycetota</taxon>
        <taxon>Actinomycetes</taxon>
        <taxon>Mycobacteriales</taxon>
        <taxon>Mycobacteriaceae</taxon>
        <taxon>Mycolicibacterium</taxon>
    </lineage>
</organism>
<reference evidence="2" key="2">
    <citation type="submission" date="2020-02" db="EMBL/GenBank/DDBJ databases">
        <authorList>
            <person name="Matsumoto Y."/>
            <person name="Motooka D."/>
            <person name="Nakamura S."/>
        </authorList>
    </citation>
    <scope>NUCLEOTIDE SEQUENCE</scope>
    <source>
        <strain evidence="2">JCM 13671</strain>
    </source>
</reference>
<name>A0A7I7XQX7_9MYCO</name>
<sequence>MEQQASPPPHPKDATQATEEQRELQRQLEHQDEDPDGPGLQQSRRQVADEN</sequence>
<feature type="region of interest" description="Disordered" evidence="1">
    <location>
        <begin position="1"/>
        <end position="51"/>
    </location>
</feature>
<dbReference type="EMBL" id="AP022612">
    <property type="protein sequence ID" value="BBZ31600.1"/>
    <property type="molecule type" value="Genomic_DNA"/>
</dbReference>
<keyword evidence="3" id="KW-1185">Reference proteome</keyword>
<reference evidence="2" key="1">
    <citation type="journal article" date="2019" name="Emerg. Microbes Infect.">
        <title>Comprehensive subspecies identification of 175 nontuberculous mycobacteria species based on 7547 genomic profiles.</title>
        <authorList>
            <person name="Matsumoto Y."/>
            <person name="Kinjo T."/>
            <person name="Motooka D."/>
            <person name="Nabeya D."/>
            <person name="Jung N."/>
            <person name="Uechi K."/>
            <person name="Horii T."/>
            <person name="Iida T."/>
            <person name="Fujita J."/>
            <person name="Nakamura S."/>
        </authorList>
    </citation>
    <scope>NUCLEOTIDE SEQUENCE [LARGE SCALE GENOMIC DNA]</scope>
    <source>
        <strain evidence="2">JCM 13671</strain>
    </source>
</reference>
<accession>A0A7I7XQX7</accession>
<dbReference type="AlphaFoldDB" id="A0A7I7XQX7"/>
<proteinExistence type="predicted"/>
<feature type="compositionally biased region" description="Basic and acidic residues" evidence="1">
    <location>
        <begin position="19"/>
        <end position="30"/>
    </location>
</feature>
<dbReference type="Proteomes" id="UP000466931">
    <property type="component" value="Chromosome"/>
</dbReference>